<dbReference type="GO" id="GO:0003677">
    <property type="term" value="F:DNA binding"/>
    <property type="evidence" value="ECO:0007669"/>
    <property type="project" value="InterPro"/>
</dbReference>
<evidence type="ECO:0000256" key="4">
    <source>
        <dbReference type="ARBA" id="ARBA00022840"/>
    </source>
</evidence>
<dbReference type="HOGENOM" id="CLU_010638_0_0_10"/>
<dbReference type="EMBL" id="HE796683">
    <property type="protein sequence ID" value="CCH01708.1"/>
    <property type="molecule type" value="Genomic_DNA"/>
</dbReference>
<evidence type="ECO:0000256" key="8">
    <source>
        <dbReference type="ARBA" id="ARBA00034923"/>
    </source>
</evidence>
<comment type="catalytic activity">
    <reaction evidence="6">
        <text>Couples ATP hydrolysis with the unwinding of duplex DNA by translocating in the 3'-5' direction.</text>
        <dbReference type="EC" id="5.6.2.4"/>
    </reaction>
</comment>
<protein>
    <recommendedName>
        <fullName evidence="7">DNA 3'-5' helicase</fullName>
        <ecNumber evidence="7">5.6.2.4</ecNumber>
    </recommendedName>
    <alternativeName>
        <fullName evidence="8">DNA 3'-5' helicase II</fullName>
    </alternativeName>
</protein>
<dbReference type="AlphaFoldDB" id="I0KC55"/>
<dbReference type="PANTHER" id="PTHR11070:SF2">
    <property type="entry name" value="ATP-DEPENDENT DNA HELICASE SRS2"/>
    <property type="match status" value="1"/>
</dbReference>
<dbReference type="GO" id="GO:0000725">
    <property type="term" value="P:recombinational repair"/>
    <property type="evidence" value="ECO:0007669"/>
    <property type="project" value="TreeGrafter"/>
</dbReference>
<comment type="catalytic activity">
    <reaction evidence="9">
        <text>ATP + H2O = ADP + phosphate + H(+)</text>
        <dbReference type="Rhea" id="RHEA:13065"/>
        <dbReference type="ChEBI" id="CHEBI:15377"/>
        <dbReference type="ChEBI" id="CHEBI:15378"/>
        <dbReference type="ChEBI" id="CHEBI:30616"/>
        <dbReference type="ChEBI" id="CHEBI:43474"/>
        <dbReference type="ChEBI" id="CHEBI:456216"/>
        <dbReference type="EC" id="5.6.2.4"/>
    </reaction>
</comment>
<name>I0KC55_9BACT</name>
<evidence type="ECO:0000256" key="1">
    <source>
        <dbReference type="ARBA" id="ARBA00022741"/>
    </source>
</evidence>
<dbReference type="Gene3D" id="3.40.50.300">
    <property type="entry name" value="P-loop containing nucleotide triphosphate hydrolases"/>
    <property type="match status" value="3"/>
</dbReference>
<dbReference type="Gene3D" id="1.10.3170.10">
    <property type="entry name" value="Recbcd, chain B, domain 2"/>
    <property type="match status" value="1"/>
</dbReference>
<dbReference type="SUPFAM" id="SSF52540">
    <property type="entry name" value="P-loop containing nucleoside triphosphate hydrolases"/>
    <property type="match status" value="1"/>
</dbReference>
<evidence type="ECO:0000256" key="5">
    <source>
        <dbReference type="ARBA" id="ARBA00023235"/>
    </source>
</evidence>
<keyword evidence="14" id="KW-1185">Reference proteome</keyword>
<dbReference type="GO" id="GO:0005524">
    <property type="term" value="F:ATP binding"/>
    <property type="evidence" value="ECO:0007669"/>
    <property type="project" value="UniProtKB-UniRule"/>
</dbReference>
<dbReference type="GO" id="GO:0016887">
    <property type="term" value="F:ATP hydrolysis activity"/>
    <property type="evidence" value="ECO:0007669"/>
    <property type="project" value="RHEA"/>
</dbReference>
<dbReference type="InterPro" id="IPR014017">
    <property type="entry name" value="DNA_helicase_UvrD-like_C"/>
</dbReference>
<dbReference type="PROSITE" id="PS51198">
    <property type="entry name" value="UVRD_HELICASE_ATP_BIND"/>
    <property type="match status" value="1"/>
</dbReference>
<keyword evidence="4 10" id="KW-0067">ATP-binding</keyword>
<dbReference type="eggNOG" id="COG1074">
    <property type="taxonomic scope" value="Bacteria"/>
</dbReference>
<dbReference type="Pfam" id="PF13361">
    <property type="entry name" value="UvrD_C"/>
    <property type="match status" value="1"/>
</dbReference>
<dbReference type="EC" id="5.6.2.4" evidence="7"/>
<dbReference type="KEGG" id="fae:FAES_3701"/>
<dbReference type="GO" id="GO:0005829">
    <property type="term" value="C:cytosol"/>
    <property type="evidence" value="ECO:0007669"/>
    <property type="project" value="TreeGrafter"/>
</dbReference>
<reference evidence="13 14" key="1">
    <citation type="journal article" date="2012" name="J. Bacteriol.">
        <title>Genome Sequence of Fibrella aestuarina BUZ 2T, a Filamentous Marine Bacterium.</title>
        <authorList>
            <person name="Filippini M."/>
            <person name="Qi W."/>
            <person name="Blom J."/>
            <person name="Goesmann A."/>
            <person name="Smits T.H."/>
            <person name="Bagheri H.C."/>
        </authorList>
    </citation>
    <scope>NUCLEOTIDE SEQUENCE [LARGE SCALE GENOMIC DNA]</scope>
    <source>
        <strain evidence="14">BUZ 2T</strain>
    </source>
</reference>
<keyword evidence="2 10" id="KW-0378">Hydrolase</keyword>
<evidence type="ECO:0000313" key="14">
    <source>
        <dbReference type="Proteomes" id="UP000011058"/>
    </source>
</evidence>
<dbReference type="PATRIC" id="fig|1166018.3.peg.5484"/>
<dbReference type="OrthoDB" id="9810135at2"/>
<gene>
    <name evidence="13" type="ORF">FAES_3701</name>
</gene>
<dbReference type="InterPro" id="IPR014016">
    <property type="entry name" value="UvrD-like_ATP-bd"/>
</dbReference>
<dbReference type="GO" id="GO:0043138">
    <property type="term" value="F:3'-5' DNA helicase activity"/>
    <property type="evidence" value="ECO:0007669"/>
    <property type="project" value="UniProtKB-EC"/>
</dbReference>
<evidence type="ECO:0000256" key="2">
    <source>
        <dbReference type="ARBA" id="ARBA00022801"/>
    </source>
</evidence>
<dbReference type="Proteomes" id="UP000011058">
    <property type="component" value="Chromosome"/>
</dbReference>
<proteinExistence type="predicted"/>
<feature type="binding site" evidence="10">
    <location>
        <begin position="7"/>
        <end position="14"/>
    </location>
    <ligand>
        <name>ATP</name>
        <dbReference type="ChEBI" id="CHEBI:30616"/>
    </ligand>
</feature>
<evidence type="ECO:0000313" key="13">
    <source>
        <dbReference type="EMBL" id="CCH01708.1"/>
    </source>
</evidence>
<dbReference type="InterPro" id="IPR027417">
    <property type="entry name" value="P-loop_NTPase"/>
</dbReference>
<evidence type="ECO:0000256" key="9">
    <source>
        <dbReference type="ARBA" id="ARBA00048988"/>
    </source>
</evidence>
<evidence type="ECO:0000259" key="12">
    <source>
        <dbReference type="PROSITE" id="PS51217"/>
    </source>
</evidence>
<sequence>MFKIYSASAGSGKTYTLTKEYLKLALGEGQPLADTTYRGTYFRHILAITFTNAAANEMKDRILRELAQITQIDLTEAGDIAAIQARKDAQFLLVLTTELANVPDTAQLTVAQVIEVQRRAKRLFQAILHRYSDFSVTTIDAFTQRLVMAFTDELGLPYSFEVEMETDLVLEVAVDNLIERVGTDEMDDISAILHQIYAETARDGKSWNMIADALRDFGNVLTSDQHYEAIGRIAELTPAQLRTIRQQLLQFGADVKKRIQDAGQQAWTAITRAGLGVDDFAQKSKGIGAFFKAVAEGDTDKEPNSYHRAAIDEGNWMGKKPLPGTLAIIEGIADELCACFALIEQERTANGKLLTLFRAIDPHLQKMALLQQIRAEFVELLRKDNRVHISEFNKRIKAIVESEPVPFLFEKLGSRYNHILIDEFQDTSQLQFANLLPLIENALGSNYFNLAVGDGKQAIYRWRGGDMDQIVALHRNQLTDLQRIHGPDTWTAERIDTLGGHIQPQLLDTNWRSARPIVQFNNDFFDFVARRYAADNRRIDEVYDELKAFQQKPSPRAADTAHLQLNFLSADDAALAGLGSQAGRSLADEVVKQTVAHIRQARADGYDYGDMAVLTRSRKNAQLVANELNRLNIPLVSADSLSLQFSEPVRFLVSLLTMLSRPGQKTLHYEVLYLYHSVVHNRVPNDEQTEELRQVADTTEDWPTFDYLAREGYALDAGMLVQLSVYELAEKLTHGFRLFDRTHDQPFLFRFLDEILTFCGRQSGHLADFLLHWEAVKGKVSVSEGLTRNAVTIQTIHKSKGLEYPVVIVPFADWTVEPSARDTIWVDLDGIDAEALYVQLPDGGTAKLPNAQVTLKKELDGAPQQVAAQYAEEKSRAFIENMNLLYVAFTRPTDRLYIIAESKKFSDARAQATAAYWLHSFLRDSDVAQQAGCCWEDGRQQYILCQDVSTMRPSKHALDSAAPDRIDFRAVNSGSRAQNLQLRRLAERVFDTRTFEQHRERDRKLCAALSLIKGIGCIDKTLARLIREGVIRATELPDLRDGLTAIVTHPDLTDAFGYDRRIDTDRSILTRNLAKEALKGAPHRVVHRPDGHIVLIQYESVVGPSESHLETFIELYHQMGYPQVEGRIVWLANEPTVERISVSVTQVVSPV</sequence>
<dbReference type="PROSITE" id="PS51217">
    <property type="entry name" value="UVRD_HELICASE_CTER"/>
    <property type="match status" value="1"/>
</dbReference>
<feature type="domain" description="UvrD-like helicase C-terminal" evidence="12">
    <location>
        <begin position="515"/>
        <end position="801"/>
    </location>
</feature>
<keyword evidence="5" id="KW-0413">Isomerase</keyword>
<dbReference type="InterPro" id="IPR000212">
    <property type="entry name" value="DNA_helicase_UvrD/REP"/>
</dbReference>
<evidence type="ECO:0000256" key="6">
    <source>
        <dbReference type="ARBA" id="ARBA00034617"/>
    </source>
</evidence>
<organism evidence="13 14">
    <name type="scientific">Fibrella aestuarina BUZ 2</name>
    <dbReference type="NCBI Taxonomy" id="1166018"/>
    <lineage>
        <taxon>Bacteria</taxon>
        <taxon>Pseudomonadati</taxon>
        <taxon>Bacteroidota</taxon>
        <taxon>Cytophagia</taxon>
        <taxon>Cytophagales</taxon>
        <taxon>Spirosomataceae</taxon>
        <taxon>Fibrella</taxon>
    </lineage>
</organism>
<evidence type="ECO:0000256" key="7">
    <source>
        <dbReference type="ARBA" id="ARBA00034808"/>
    </source>
</evidence>
<evidence type="ECO:0000256" key="10">
    <source>
        <dbReference type="PROSITE-ProRule" id="PRU00560"/>
    </source>
</evidence>
<dbReference type="PANTHER" id="PTHR11070">
    <property type="entry name" value="UVRD / RECB / PCRA DNA HELICASE FAMILY MEMBER"/>
    <property type="match status" value="1"/>
</dbReference>
<feature type="domain" description="UvrD-like helicase ATP-binding" evidence="11">
    <location>
        <begin position="1"/>
        <end position="514"/>
    </location>
</feature>
<accession>I0KC55</accession>
<dbReference type="STRING" id="1166018.FAES_3701"/>
<dbReference type="Pfam" id="PF00580">
    <property type="entry name" value="UvrD-helicase"/>
    <property type="match status" value="1"/>
</dbReference>
<evidence type="ECO:0000256" key="3">
    <source>
        <dbReference type="ARBA" id="ARBA00022806"/>
    </source>
</evidence>
<keyword evidence="1 10" id="KW-0547">Nucleotide-binding</keyword>
<evidence type="ECO:0000259" key="11">
    <source>
        <dbReference type="PROSITE" id="PS51198"/>
    </source>
</evidence>
<keyword evidence="3 10" id="KW-0347">Helicase</keyword>
<dbReference type="RefSeq" id="WP_015332807.1">
    <property type="nucleotide sequence ID" value="NC_020054.1"/>
</dbReference>